<dbReference type="PROSITE" id="PS50990">
    <property type="entry name" value="PEPTIDASE_C39"/>
    <property type="match status" value="1"/>
</dbReference>
<dbReference type="Pfam" id="PF03412">
    <property type="entry name" value="Peptidase_C39"/>
    <property type="match status" value="1"/>
</dbReference>
<dbReference type="GO" id="GO:0006508">
    <property type="term" value="P:proteolysis"/>
    <property type="evidence" value="ECO:0007669"/>
    <property type="project" value="InterPro"/>
</dbReference>
<evidence type="ECO:0000259" key="1">
    <source>
        <dbReference type="PROSITE" id="PS50990"/>
    </source>
</evidence>
<protein>
    <submittedName>
        <fullName evidence="2">Peptidase C39</fullName>
    </submittedName>
</protein>
<evidence type="ECO:0000313" key="2">
    <source>
        <dbReference type="EMBL" id="TFZ00784.1"/>
    </source>
</evidence>
<evidence type="ECO:0000313" key="3">
    <source>
        <dbReference type="Proteomes" id="UP000298180"/>
    </source>
</evidence>
<dbReference type="Gene3D" id="3.90.70.10">
    <property type="entry name" value="Cysteine proteinases"/>
    <property type="match status" value="1"/>
</dbReference>
<feature type="domain" description="Peptidase C39" evidence="1">
    <location>
        <begin position="51"/>
        <end position="182"/>
    </location>
</feature>
<sequence>MLEKSAAPMGRLLIKVCALVGLFCLWPSSSAESYRAVRSIIEIRNESVVLQKWDISCGAAALATLLTYQHGYPVSEEAVARGMLRRTDPLRVKHRGGFSLLDLKRFADGLGFEADAYQEVDAASLEEMAPAIVPVVLHGYPHFVIYRGRVGETVLLADPAFGNRVMPQDQFEAVWQQNIAFVVQRPGAATPAGRRLVLQQDLLRPAASALRQLVP</sequence>
<dbReference type="Proteomes" id="UP000298180">
    <property type="component" value="Unassembled WGS sequence"/>
</dbReference>
<organism evidence="2 3">
    <name type="scientific">Ramlibacter henchirensis</name>
    <dbReference type="NCBI Taxonomy" id="204072"/>
    <lineage>
        <taxon>Bacteria</taxon>
        <taxon>Pseudomonadati</taxon>
        <taxon>Pseudomonadota</taxon>
        <taxon>Betaproteobacteria</taxon>
        <taxon>Burkholderiales</taxon>
        <taxon>Comamonadaceae</taxon>
        <taxon>Ramlibacter</taxon>
    </lineage>
</organism>
<dbReference type="EMBL" id="SMLM01000003">
    <property type="protein sequence ID" value="TFZ00784.1"/>
    <property type="molecule type" value="Genomic_DNA"/>
</dbReference>
<dbReference type="InterPro" id="IPR005074">
    <property type="entry name" value="Peptidase_C39"/>
</dbReference>
<dbReference type="GO" id="GO:0005524">
    <property type="term" value="F:ATP binding"/>
    <property type="evidence" value="ECO:0007669"/>
    <property type="project" value="InterPro"/>
</dbReference>
<comment type="caution">
    <text evidence="2">The sequence shown here is derived from an EMBL/GenBank/DDBJ whole genome shotgun (WGS) entry which is preliminary data.</text>
</comment>
<dbReference type="RefSeq" id="WP_135265122.1">
    <property type="nucleotide sequence ID" value="NZ_SMLM01000003.1"/>
</dbReference>
<name>A0A4Z0BQR9_9BURK</name>
<dbReference type="GO" id="GO:0008233">
    <property type="term" value="F:peptidase activity"/>
    <property type="evidence" value="ECO:0007669"/>
    <property type="project" value="InterPro"/>
</dbReference>
<reference evidence="2 3" key="1">
    <citation type="submission" date="2019-03" db="EMBL/GenBank/DDBJ databases">
        <title>Ramlibacter henchirensis DSM 14656, whole genome shotgun sequence.</title>
        <authorList>
            <person name="Zhang X."/>
            <person name="Feng G."/>
            <person name="Zhu H."/>
        </authorList>
    </citation>
    <scope>NUCLEOTIDE SEQUENCE [LARGE SCALE GENOMIC DNA]</scope>
    <source>
        <strain evidence="2 3">DSM 14656</strain>
    </source>
</reference>
<dbReference type="AlphaFoldDB" id="A0A4Z0BQR9"/>
<accession>A0A4Z0BQR9</accession>
<keyword evidence="3" id="KW-1185">Reference proteome</keyword>
<dbReference type="CDD" id="cd02423">
    <property type="entry name" value="Peptidase_C39G"/>
    <property type="match status" value="1"/>
</dbReference>
<proteinExistence type="predicted"/>
<dbReference type="OrthoDB" id="13401at2"/>
<gene>
    <name evidence="2" type="ORF">EZ313_20280</name>
</gene>
<dbReference type="GO" id="GO:0016020">
    <property type="term" value="C:membrane"/>
    <property type="evidence" value="ECO:0007669"/>
    <property type="project" value="InterPro"/>
</dbReference>